<dbReference type="Proteomes" id="UP000604825">
    <property type="component" value="Unassembled WGS sequence"/>
</dbReference>
<evidence type="ECO:0000256" key="1">
    <source>
        <dbReference type="ARBA" id="ARBA00004141"/>
    </source>
</evidence>
<keyword evidence="12" id="KW-1185">Reference proteome</keyword>
<feature type="transmembrane region" description="Helical" evidence="8">
    <location>
        <begin position="243"/>
        <end position="268"/>
    </location>
</feature>
<dbReference type="PANTHER" id="PTHR22883">
    <property type="entry name" value="ZINC FINGER DHHC DOMAIN CONTAINING PROTEIN"/>
    <property type="match status" value="1"/>
</dbReference>
<evidence type="ECO:0000256" key="3">
    <source>
        <dbReference type="ARBA" id="ARBA00022679"/>
    </source>
</evidence>
<keyword evidence="7 8" id="KW-0012">Acyltransferase</keyword>
<dbReference type="GO" id="GO:0016020">
    <property type="term" value="C:membrane"/>
    <property type="evidence" value="ECO:0007669"/>
    <property type="project" value="UniProtKB-SubCell"/>
</dbReference>
<dbReference type="PROSITE" id="PS50216">
    <property type="entry name" value="DHHC"/>
    <property type="match status" value="1"/>
</dbReference>
<evidence type="ECO:0000256" key="8">
    <source>
        <dbReference type="RuleBase" id="RU079119"/>
    </source>
</evidence>
<dbReference type="GO" id="GO:0006612">
    <property type="term" value="P:protein targeting to membrane"/>
    <property type="evidence" value="ECO:0007669"/>
    <property type="project" value="TreeGrafter"/>
</dbReference>
<dbReference type="EMBL" id="CAJGYO010000007">
    <property type="protein sequence ID" value="CAD6245836.1"/>
    <property type="molecule type" value="Genomic_DNA"/>
</dbReference>
<feature type="transmembrane region" description="Helical" evidence="8">
    <location>
        <begin position="80"/>
        <end position="100"/>
    </location>
</feature>
<feature type="region of interest" description="Disordered" evidence="9">
    <location>
        <begin position="109"/>
        <end position="139"/>
    </location>
</feature>
<proteinExistence type="inferred from homology"/>
<keyword evidence="5 8" id="KW-1133">Transmembrane helix</keyword>
<dbReference type="AlphaFoldDB" id="A0A811PRL1"/>
<protein>
    <recommendedName>
        <fullName evidence="8">S-acyltransferase</fullName>
        <ecNumber evidence="8">2.3.1.225</ecNumber>
    </recommendedName>
    <alternativeName>
        <fullName evidence="8">Palmitoyltransferase</fullName>
    </alternativeName>
</protein>
<feature type="transmembrane region" description="Helical" evidence="8">
    <location>
        <begin position="49"/>
        <end position="68"/>
    </location>
</feature>
<dbReference type="EC" id="2.3.1.225" evidence="8"/>
<comment type="similarity">
    <text evidence="2 8">Belongs to the DHHC palmitoyltransferase family.</text>
</comment>
<evidence type="ECO:0000259" key="10">
    <source>
        <dbReference type="Pfam" id="PF01529"/>
    </source>
</evidence>
<reference evidence="11" key="1">
    <citation type="submission" date="2020-10" db="EMBL/GenBank/DDBJ databases">
        <authorList>
            <person name="Han B."/>
            <person name="Lu T."/>
            <person name="Zhao Q."/>
            <person name="Huang X."/>
            <person name="Zhao Y."/>
        </authorList>
    </citation>
    <scope>NUCLEOTIDE SEQUENCE</scope>
</reference>
<comment type="domain">
    <text evidence="8">The DHHC domain is required for palmitoyltransferase activity.</text>
</comment>
<evidence type="ECO:0000256" key="7">
    <source>
        <dbReference type="ARBA" id="ARBA00023315"/>
    </source>
</evidence>
<dbReference type="GO" id="GO:0019706">
    <property type="term" value="F:protein-cysteine S-palmitoyltransferase activity"/>
    <property type="evidence" value="ECO:0007669"/>
    <property type="project" value="UniProtKB-EC"/>
</dbReference>
<dbReference type="InterPro" id="IPR039859">
    <property type="entry name" value="PFA4/ZDH16/20/ERF2-like"/>
</dbReference>
<keyword evidence="3 8" id="KW-0808">Transferase</keyword>
<dbReference type="PANTHER" id="PTHR22883:SF441">
    <property type="entry name" value="S-ACYLTRANSFERASE"/>
    <property type="match status" value="1"/>
</dbReference>
<dbReference type="OrthoDB" id="4096362at2759"/>
<comment type="catalytic activity">
    <reaction evidence="8">
        <text>L-cysteinyl-[protein] + hexadecanoyl-CoA = S-hexadecanoyl-L-cysteinyl-[protein] + CoA</text>
        <dbReference type="Rhea" id="RHEA:36683"/>
        <dbReference type="Rhea" id="RHEA-COMP:10131"/>
        <dbReference type="Rhea" id="RHEA-COMP:11032"/>
        <dbReference type="ChEBI" id="CHEBI:29950"/>
        <dbReference type="ChEBI" id="CHEBI:57287"/>
        <dbReference type="ChEBI" id="CHEBI:57379"/>
        <dbReference type="ChEBI" id="CHEBI:74151"/>
        <dbReference type="EC" id="2.3.1.225"/>
    </reaction>
</comment>
<evidence type="ECO:0000256" key="2">
    <source>
        <dbReference type="ARBA" id="ARBA00008574"/>
    </source>
</evidence>
<feature type="transmembrane region" description="Helical" evidence="8">
    <location>
        <begin position="200"/>
        <end position="223"/>
    </location>
</feature>
<keyword evidence="4 8" id="KW-0812">Transmembrane</keyword>
<sequence length="545" mass="60757">MQGKAQLSDSNRRIMELDAPPRRVYQAWKGSNLFFLGGRLIFGPDVRSLVLTVCLIVVPVIFFAAAVCPQLGHEFHSQIGGWEASVAIIFTAYILVVLLLTSGHDPGIVPRNAHPPEPEDIDESSNLPDCPGGQQGSTGLPLTRDVLVNGVSVKVKYCHTCMLYRPPRCSHCSICNNCVERFDHHCPWVGQCIGKRNYRFFFMFVFSTTLLCIYVFAFCWVNLRRIMDMHQCKIGRALLKSPISALLILYTFIAVWFVGGLTSFHLYLISTNQTTYENFRYHYDLRTNPYNLGVGRNFVDVLFSMVPSSKHNFRAKVKDDSSAFTSSLSMGRVLSPPKMSVDLEMGMKRQAVAAEDLEDLHSQIGSAIGLERCGTEPPHFVGRKGCSETSSDIEAFAEEFGMERGFNERKKIERPSDFVEAVICNINLASAFISSIKFHALLFASLLDGKKRVFFRDVLINSLHICWEMLQIPMLLEKRNSLCIIFTDSNCRGLSCSETLGVNRALPVGFRPPSPHATLCAQECIAPAQGSRPPAAAQPSPSPPR</sequence>
<evidence type="ECO:0000256" key="4">
    <source>
        <dbReference type="ARBA" id="ARBA00022692"/>
    </source>
</evidence>
<comment type="caution">
    <text evidence="11">The sequence shown here is derived from an EMBL/GenBank/DDBJ whole genome shotgun (WGS) entry which is preliminary data.</text>
</comment>
<evidence type="ECO:0000313" key="12">
    <source>
        <dbReference type="Proteomes" id="UP000604825"/>
    </source>
</evidence>
<comment type="subcellular location">
    <subcellularLocation>
        <location evidence="1">Membrane</location>
        <topology evidence="1">Multi-pass membrane protein</topology>
    </subcellularLocation>
</comment>
<dbReference type="Pfam" id="PF01529">
    <property type="entry name" value="DHHC"/>
    <property type="match status" value="1"/>
</dbReference>
<keyword evidence="6 8" id="KW-0472">Membrane</keyword>
<evidence type="ECO:0000256" key="9">
    <source>
        <dbReference type="SAM" id="MobiDB-lite"/>
    </source>
</evidence>
<dbReference type="GO" id="GO:0005783">
    <property type="term" value="C:endoplasmic reticulum"/>
    <property type="evidence" value="ECO:0007669"/>
    <property type="project" value="TreeGrafter"/>
</dbReference>
<name>A0A811PRL1_9POAL</name>
<evidence type="ECO:0000313" key="11">
    <source>
        <dbReference type="EMBL" id="CAD6245836.1"/>
    </source>
</evidence>
<organism evidence="11 12">
    <name type="scientific">Miscanthus lutarioriparius</name>
    <dbReference type="NCBI Taxonomy" id="422564"/>
    <lineage>
        <taxon>Eukaryota</taxon>
        <taxon>Viridiplantae</taxon>
        <taxon>Streptophyta</taxon>
        <taxon>Embryophyta</taxon>
        <taxon>Tracheophyta</taxon>
        <taxon>Spermatophyta</taxon>
        <taxon>Magnoliopsida</taxon>
        <taxon>Liliopsida</taxon>
        <taxon>Poales</taxon>
        <taxon>Poaceae</taxon>
        <taxon>PACMAD clade</taxon>
        <taxon>Panicoideae</taxon>
        <taxon>Andropogonodae</taxon>
        <taxon>Andropogoneae</taxon>
        <taxon>Saccharinae</taxon>
        <taxon>Miscanthus</taxon>
    </lineage>
</organism>
<dbReference type="GO" id="GO:0005794">
    <property type="term" value="C:Golgi apparatus"/>
    <property type="evidence" value="ECO:0007669"/>
    <property type="project" value="TreeGrafter"/>
</dbReference>
<dbReference type="InterPro" id="IPR001594">
    <property type="entry name" value="Palmitoyltrfase_DHHC"/>
</dbReference>
<feature type="domain" description="Palmitoyltransferase DHHC" evidence="10">
    <location>
        <begin position="156"/>
        <end position="280"/>
    </location>
</feature>
<evidence type="ECO:0000256" key="6">
    <source>
        <dbReference type="ARBA" id="ARBA00023136"/>
    </source>
</evidence>
<gene>
    <name evidence="11" type="ORF">NCGR_LOCUS30121</name>
</gene>
<accession>A0A811PRL1</accession>
<evidence type="ECO:0000256" key="5">
    <source>
        <dbReference type="ARBA" id="ARBA00022989"/>
    </source>
</evidence>